<sequence length="437" mass="50629">MKITFEEIYRRIQSLNREVDELNLLRRKVPDRRPYSADLQVSFDRVINDLLNQKLELEQLEVESPPVDLVESILTVDLATASRIQVDRQMPERPDEKDAQIMKFLREIPKTELHLHMEACISRQTLMGILDSHGKEYNAEEIDQLYNFKNLQEFIKLFLYILDAIRKPEDFVLIFKNLRDYCEANNIRYAEVFYAPSKLIQNGLRFEDIARTLDGLSRDCRLSGGPDIRYLVDVSRTFGPENASQNLQRLLACKTPSHIGIGLGGAELMGPARDYRDVFAQARAEGLRTVAHSGEDDGPWSIWDTVRILKAERVGHGTSAIQDPDLLMYLKEKQIPVEICLTSNLFTGKYVRRAEDHPVRRYYDDGLICTVNTDDPEIFNVDLTTEFYNHYKHLNFTITELVDLIRMGVFSSFHSDPQALWTQFKTEIDAKREEYAL</sequence>
<dbReference type="Proteomes" id="UP000460298">
    <property type="component" value="Unassembled WGS sequence"/>
</dbReference>
<dbReference type="GO" id="GO:0019239">
    <property type="term" value="F:deaminase activity"/>
    <property type="evidence" value="ECO:0007669"/>
    <property type="project" value="InterPro"/>
</dbReference>
<feature type="domain" description="Adenosine deaminase" evidence="7">
    <location>
        <begin position="109"/>
        <end position="418"/>
    </location>
</feature>
<dbReference type="InterPro" id="IPR001365">
    <property type="entry name" value="A_deaminase_dom"/>
</dbReference>
<keyword evidence="5" id="KW-0862">Zinc</keyword>
<evidence type="ECO:0000256" key="5">
    <source>
        <dbReference type="ARBA" id="ARBA00022833"/>
    </source>
</evidence>
<protein>
    <submittedName>
        <fullName evidence="8">Adenosine deaminase</fullName>
    </submittedName>
</protein>
<keyword evidence="3" id="KW-0479">Metal-binding</keyword>
<evidence type="ECO:0000313" key="9">
    <source>
        <dbReference type="Proteomes" id="UP000460298"/>
    </source>
</evidence>
<dbReference type="AlphaFoldDB" id="A0A833H0L2"/>
<dbReference type="SUPFAM" id="SSF51556">
    <property type="entry name" value="Metallo-dependent hydrolases"/>
    <property type="match status" value="1"/>
</dbReference>
<organism evidence="8 9">
    <name type="scientific">Leptonema illini</name>
    <dbReference type="NCBI Taxonomy" id="183"/>
    <lineage>
        <taxon>Bacteria</taxon>
        <taxon>Pseudomonadati</taxon>
        <taxon>Spirochaetota</taxon>
        <taxon>Spirochaetia</taxon>
        <taxon>Leptospirales</taxon>
        <taxon>Leptospiraceae</taxon>
        <taxon>Leptonema</taxon>
    </lineage>
</organism>
<evidence type="ECO:0000256" key="3">
    <source>
        <dbReference type="ARBA" id="ARBA00022723"/>
    </source>
</evidence>
<dbReference type="Gene3D" id="3.20.20.140">
    <property type="entry name" value="Metal-dependent hydrolases"/>
    <property type="match status" value="1"/>
</dbReference>
<accession>A0A833H0L2</accession>
<evidence type="ECO:0000256" key="2">
    <source>
        <dbReference type="ARBA" id="ARBA00006676"/>
    </source>
</evidence>
<keyword evidence="4" id="KW-0378">Hydrolase</keyword>
<feature type="coiled-coil region" evidence="6">
    <location>
        <begin position="5"/>
        <end position="63"/>
    </location>
</feature>
<proteinExistence type="inferred from homology"/>
<evidence type="ECO:0000313" key="8">
    <source>
        <dbReference type="EMBL" id="KAB2931769.1"/>
    </source>
</evidence>
<keyword evidence="6" id="KW-0175">Coiled coil</keyword>
<evidence type="ECO:0000259" key="7">
    <source>
        <dbReference type="Pfam" id="PF00962"/>
    </source>
</evidence>
<reference evidence="8 9" key="1">
    <citation type="submission" date="2019-10" db="EMBL/GenBank/DDBJ databases">
        <title>Extracellular Electron Transfer in a Candidatus Methanoperedens spp. Enrichment Culture.</title>
        <authorList>
            <person name="Berger S."/>
            <person name="Rangel Shaw D."/>
            <person name="Berben T."/>
            <person name="In 'T Zandt M."/>
            <person name="Frank J."/>
            <person name="Reimann J."/>
            <person name="Jetten M.S.M."/>
            <person name="Welte C.U."/>
        </authorList>
    </citation>
    <scope>NUCLEOTIDE SEQUENCE [LARGE SCALE GENOMIC DNA]</scope>
    <source>
        <strain evidence="8">SB12</strain>
    </source>
</reference>
<dbReference type="PANTHER" id="PTHR43114">
    <property type="entry name" value="ADENINE DEAMINASE"/>
    <property type="match status" value="1"/>
</dbReference>
<comment type="similarity">
    <text evidence="2">Belongs to the metallo-dependent hydrolases superfamily. Adenosine and AMP deaminases family.</text>
</comment>
<dbReference type="Pfam" id="PF00962">
    <property type="entry name" value="A_deaminase"/>
    <property type="match status" value="1"/>
</dbReference>
<dbReference type="PANTHER" id="PTHR43114:SF6">
    <property type="entry name" value="ADENINE DEAMINASE"/>
    <property type="match status" value="1"/>
</dbReference>
<dbReference type="InterPro" id="IPR032466">
    <property type="entry name" value="Metal_Hydrolase"/>
</dbReference>
<comment type="cofactor">
    <cofactor evidence="1">
        <name>Zn(2+)</name>
        <dbReference type="ChEBI" id="CHEBI:29105"/>
    </cofactor>
</comment>
<dbReference type="GO" id="GO:0046872">
    <property type="term" value="F:metal ion binding"/>
    <property type="evidence" value="ECO:0007669"/>
    <property type="project" value="UniProtKB-KW"/>
</dbReference>
<evidence type="ECO:0000256" key="4">
    <source>
        <dbReference type="ARBA" id="ARBA00022801"/>
    </source>
</evidence>
<evidence type="ECO:0000256" key="6">
    <source>
        <dbReference type="SAM" id="Coils"/>
    </source>
</evidence>
<dbReference type="EMBL" id="WBUI01000012">
    <property type="protein sequence ID" value="KAB2931769.1"/>
    <property type="molecule type" value="Genomic_DNA"/>
</dbReference>
<gene>
    <name evidence="8" type="ORF">F9K24_12615</name>
</gene>
<dbReference type="InterPro" id="IPR006330">
    <property type="entry name" value="Ado/ade_deaminase"/>
</dbReference>
<name>A0A833H0L2_9LEPT</name>
<evidence type="ECO:0000256" key="1">
    <source>
        <dbReference type="ARBA" id="ARBA00001947"/>
    </source>
</evidence>
<dbReference type="GO" id="GO:0016814">
    <property type="term" value="F:hydrolase activity, acting on carbon-nitrogen (but not peptide) bonds, in cyclic amidines"/>
    <property type="evidence" value="ECO:0007669"/>
    <property type="project" value="UniProtKB-ARBA"/>
</dbReference>
<comment type="caution">
    <text evidence="8">The sequence shown here is derived from an EMBL/GenBank/DDBJ whole genome shotgun (WGS) entry which is preliminary data.</text>
</comment>